<keyword evidence="2" id="KW-1185">Reference proteome</keyword>
<sequence length="87" mass="9824">MAQRGKIARKNDLSTRIQSQATYLRIDLPNLSKIIELLAKLSGPKNILGTPITTGDPVGEKLNDYELPVLPQYHQYSYIDLKKLRTS</sequence>
<dbReference type="EMBL" id="CADCXU010010325">
    <property type="protein sequence ID" value="CAB0001021.1"/>
    <property type="molecule type" value="Genomic_DNA"/>
</dbReference>
<reference evidence="1 2" key="1">
    <citation type="submission" date="2020-02" db="EMBL/GenBank/DDBJ databases">
        <authorList>
            <person name="Ferguson B K."/>
        </authorList>
    </citation>
    <scope>NUCLEOTIDE SEQUENCE [LARGE SCALE GENOMIC DNA]</scope>
</reference>
<feature type="non-terminal residue" evidence="1">
    <location>
        <position position="87"/>
    </location>
</feature>
<proteinExistence type="predicted"/>
<organism evidence="1 2">
    <name type="scientific">Nesidiocoris tenuis</name>
    <dbReference type="NCBI Taxonomy" id="355587"/>
    <lineage>
        <taxon>Eukaryota</taxon>
        <taxon>Metazoa</taxon>
        <taxon>Ecdysozoa</taxon>
        <taxon>Arthropoda</taxon>
        <taxon>Hexapoda</taxon>
        <taxon>Insecta</taxon>
        <taxon>Pterygota</taxon>
        <taxon>Neoptera</taxon>
        <taxon>Paraneoptera</taxon>
        <taxon>Hemiptera</taxon>
        <taxon>Heteroptera</taxon>
        <taxon>Panheteroptera</taxon>
        <taxon>Cimicomorpha</taxon>
        <taxon>Miridae</taxon>
        <taxon>Dicyphina</taxon>
        <taxon>Nesidiocoris</taxon>
    </lineage>
</organism>
<evidence type="ECO:0000313" key="2">
    <source>
        <dbReference type="Proteomes" id="UP000479000"/>
    </source>
</evidence>
<name>A0A6H5GG62_9HEMI</name>
<evidence type="ECO:0000313" key="1">
    <source>
        <dbReference type="EMBL" id="CAB0001021.1"/>
    </source>
</evidence>
<dbReference type="AlphaFoldDB" id="A0A6H5GG62"/>
<dbReference type="Proteomes" id="UP000479000">
    <property type="component" value="Unassembled WGS sequence"/>
</dbReference>
<gene>
    <name evidence="1" type="ORF">NTEN_LOCUS6808</name>
</gene>
<protein>
    <submittedName>
        <fullName evidence="1">Uncharacterized protein</fullName>
    </submittedName>
</protein>
<accession>A0A6H5GG62</accession>